<comment type="function">
    <text evidence="12">Protein-lysine N-methyltransferase. Monomethylates PRMT5, modulating its transcriptional activity. May also act as a histone methyltransferase. Plays a critical role in cardiac development. Acts as a key epigenetic regulator of gene expression during cardiac development via its dual activities as a methyltransferase and negative regulator of HDAC1.</text>
</comment>
<evidence type="ECO:0000256" key="1">
    <source>
        <dbReference type="ARBA" id="ARBA00004123"/>
    </source>
</evidence>
<dbReference type="SMART" id="SM00028">
    <property type="entry name" value="TPR"/>
    <property type="match status" value="2"/>
</dbReference>
<dbReference type="AlphaFoldDB" id="A0AAV0VUZ9"/>
<dbReference type="PROSITE" id="PS50280">
    <property type="entry name" value="SET"/>
    <property type="match status" value="1"/>
</dbReference>
<keyword evidence="7" id="KW-0479">Metal-binding</keyword>
<dbReference type="InterPro" id="IPR052097">
    <property type="entry name" value="SET-MYND_domain_protein"/>
</dbReference>
<dbReference type="GO" id="GO:0008276">
    <property type="term" value="F:protein methyltransferase activity"/>
    <property type="evidence" value="ECO:0007669"/>
    <property type="project" value="UniProtKB-ARBA"/>
</dbReference>
<sequence>MPVNTFIRWDYVMDILTHYSVNKSFMEAFKHTPNNEKVKLCMQNEFIRSFLEKWLDEPKFNASLKNSTKSKETRLAANEEFKMNRLELCCKLYTKAAQFAPYKSIELALAFSNRSAVYLRLNKYQECLKDIEASLNILENSEINEQDVHKGQLIVKLLKRKIECFMALKQFKTAKTNWKNILELSKNVYKIPLEDQFIKKCKILSDCDKNNSNNVDIVENADETLTEDLIKKKLDTNKITLPFRSPKMELCYSEAKGRYFVASTKIEYGELLIFENPFAFVLLPEYYNSFCYNCCVPLKYYSIPCDNCCTILFCGDKCLQEARNSYHRWECKKGTSIFKCIGIAHLALRLTIETSQANSNNDQIYNLLTHIDDLKSLELYQYSLTATLLLIYLQKKTDFFEKHPNLVMDSVGNELLHHMTRLVCNGNAISTHMLSDYDSGSHTSIIDESQPRIGTAIFPTSSLLNHSCNPNIFSSNILKYVVIKASRDISEGEEITNCYGPNFLRMRLVDRQASLKNQYHFDCECDTCLDPQTDDLFFKSFERLVCLRCHNEIPATLSDLDVNETVYCGLCCVRIRTLDYKRNLLKADKTYNKGMKQLKASNVLHAINVLSESLRLYNIILNQNNSNIAKCEDSIAKCYALAGDFENCCIYLDISSKAIENRFGKNSLEVAYELDKMTDIMVKNLDMRNDRNLIHKALKHVRRSMEIFDAKLSAWDIPYSGIENIKHKENILLQFLEGRF</sequence>
<keyword evidence="9" id="KW-0862">Zinc</keyword>
<evidence type="ECO:0000256" key="2">
    <source>
        <dbReference type="ARBA" id="ARBA00004496"/>
    </source>
</evidence>
<dbReference type="Gene3D" id="1.10.220.160">
    <property type="match status" value="1"/>
</dbReference>
<dbReference type="Proteomes" id="UP001160148">
    <property type="component" value="Unassembled WGS sequence"/>
</dbReference>
<dbReference type="SMART" id="SM00317">
    <property type="entry name" value="SET"/>
    <property type="match status" value="1"/>
</dbReference>
<evidence type="ECO:0000256" key="10">
    <source>
        <dbReference type="ARBA" id="ARBA00023242"/>
    </source>
</evidence>
<dbReference type="GO" id="GO:0042826">
    <property type="term" value="F:histone deacetylase binding"/>
    <property type="evidence" value="ECO:0007669"/>
    <property type="project" value="TreeGrafter"/>
</dbReference>
<evidence type="ECO:0000256" key="12">
    <source>
        <dbReference type="ARBA" id="ARBA00093423"/>
    </source>
</evidence>
<evidence type="ECO:0000259" key="15">
    <source>
        <dbReference type="PROSITE" id="PS50280"/>
    </source>
</evidence>
<proteinExistence type="predicted"/>
<evidence type="ECO:0000256" key="3">
    <source>
        <dbReference type="ARBA" id="ARBA00022490"/>
    </source>
</evidence>
<dbReference type="GO" id="GO:0008170">
    <property type="term" value="F:N-methyltransferase activity"/>
    <property type="evidence" value="ECO:0007669"/>
    <property type="project" value="UniProtKB-ARBA"/>
</dbReference>
<dbReference type="InterPro" id="IPR001214">
    <property type="entry name" value="SET_dom"/>
</dbReference>
<evidence type="ECO:0000256" key="11">
    <source>
        <dbReference type="ARBA" id="ARBA00048985"/>
    </source>
</evidence>
<dbReference type="CDD" id="cd10536">
    <property type="entry name" value="SET_SMYD4"/>
    <property type="match status" value="1"/>
</dbReference>
<evidence type="ECO:0000256" key="5">
    <source>
        <dbReference type="ARBA" id="ARBA00022679"/>
    </source>
</evidence>
<evidence type="ECO:0000256" key="14">
    <source>
        <dbReference type="ARBA" id="ARBA00093680"/>
    </source>
</evidence>
<accession>A0AAV0VUZ9</accession>
<dbReference type="Gene3D" id="6.10.140.2220">
    <property type="match status" value="1"/>
</dbReference>
<dbReference type="PANTHER" id="PTHR46165:SF2">
    <property type="entry name" value="SET AND MYND DOMAIN-CONTAINING PROTEIN 4"/>
    <property type="match status" value="1"/>
</dbReference>
<reference evidence="16 17" key="1">
    <citation type="submission" date="2023-01" db="EMBL/GenBank/DDBJ databases">
        <authorList>
            <person name="Whitehead M."/>
        </authorList>
    </citation>
    <scope>NUCLEOTIDE SEQUENCE [LARGE SCALE GENOMIC DNA]</scope>
</reference>
<keyword evidence="17" id="KW-1185">Reference proteome</keyword>
<evidence type="ECO:0000256" key="6">
    <source>
        <dbReference type="ARBA" id="ARBA00022691"/>
    </source>
</evidence>
<dbReference type="GO" id="GO:0005737">
    <property type="term" value="C:cytoplasm"/>
    <property type="evidence" value="ECO:0007669"/>
    <property type="project" value="UniProtKB-SubCell"/>
</dbReference>
<dbReference type="GO" id="GO:0008757">
    <property type="term" value="F:S-adenosylmethionine-dependent methyltransferase activity"/>
    <property type="evidence" value="ECO:0007669"/>
    <property type="project" value="UniProtKB-ARBA"/>
</dbReference>
<dbReference type="Gene3D" id="1.25.40.10">
    <property type="entry name" value="Tetratricopeptide repeat domain"/>
    <property type="match status" value="1"/>
</dbReference>
<keyword evidence="10" id="KW-0539">Nucleus</keyword>
<protein>
    <recommendedName>
        <fullName evidence="13">Protein-lysine N-methyltransferase SMYD4</fullName>
    </recommendedName>
    <alternativeName>
        <fullName evidence="14">SET and MYND domain-containing protein 4</fullName>
    </alternativeName>
</protein>
<feature type="domain" description="SET" evidence="15">
    <location>
        <begin position="246"/>
        <end position="500"/>
    </location>
</feature>
<dbReference type="InterPro" id="IPR019734">
    <property type="entry name" value="TPR_rpt"/>
</dbReference>
<dbReference type="InterPro" id="IPR002893">
    <property type="entry name" value="Znf_MYND"/>
</dbReference>
<evidence type="ECO:0000256" key="13">
    <source>
        <dbReference type="ARBA" id="ARBA00093635"/>
    </source>
</evidence>
<comment type="subcellular location">
    <subcellularLocation>
        <location evidence="2">Cytoplasm</location>
    </subcellularLocation>
    <subcellularLocation>
        <location evidence="1">Nucleus</location>
    </subcellularLocation>
</comment>
<dbReference type="InterPro" id="IPR046341">
    <property type="entry name" value="SET_dom_sf"/>
</dbReference>
<dbReference type="SUPFAM" id="SSF82199">
    <property type="entry name" value="SET domain"/>
    <property type="match status" value="1"/>
</dbReference>
<dbReference type="PANTHER" id="PTHR46165">
    <property type="entry name" value="SET AND MYND DOMAIN-CONTAINING PROTEIN 4"/>
    <property type="match status" value="1"/>
</dbReference>
<dbReference type="InterPro" id="IPR044421">
    <property type="entry name" value="SMYD4_SET"/>
</dbReference>
<evidence type="ECO:0000256" key="9">
    <source>
        <dbReference type="ARBA" id="ARBA00022833"/>
    </source>
</evidence>
<dbReference type="InterPro" id="IPR011990">
    <property type="entry name" value="TPR-like_helical_dom_sf"/>
</dbReference>
<evidence type="ECO:0000256" key="7">
    <source>
        <dbReference type="ARBA" id="ARBA00022723"/>
    </source>
</evidence>
<evidence type="ECO:0000313" key="17">
    <source>
        <dbReference type="Proteomes" id="UP001160148"/>
    </source>
</evidence>
<comment type="catalytic activity">
    <reaction evidence="11">
        <text>L-lysyl-[protein] + S-adenosyl-L-methionine = N(6)-methyl-L-lysyl-[protein] + S-adenosyl-L-homocysteine + H(+)</text>
        <dbReference type="Rhea" id="RHEA:51736"/>
        <dbReference type="Rhea" id="RHEA-COMP:9752"/>
        <dbReference type="Rhea" id="RHEA-COMP:13053"/>
        <dbReference type="ChEBI" id="CHEBI:15378"/>
        <dbReference type="ChEBI" id="CHEBI:29969"/>
        <dbReference type="ChEBI" id="CHEBI:57856"/>
        <dbReference type="ChEBI" id="CHEBI:59789"/>
        <dbReference type="ChEBI" id="CHEBI:61929"/>
    </reaction>
</comment>
<keyword evidence="8" id="KW-0863">Zinc-finger</keyword>
<dbReference type="GO" id="GO:0005634">
    <property type="term" value="C:nucleus"/>
    <property type="evidence" value="ECO:0007669"/>
    <property type="project" value="UniProtKB-SubCell"/>
</dbReference>
<evidence type="ECO:0000256" key="4">
    <source>
        <dbReference type="ARBA" id="ARBA00022603"/>
    </source>
</evidence>
<keyword evidence="6" id="KW-0949">S-adenosyl-L-methionine</keyword>
<keyword evidence="5" id="KW-0808">Transferase</keyword>
<comment type="caution">
    <text evidence="16">The sequence shown here is derived from an EMBL/GenBank/DDBJ whole genome shotgun (WGS) entry which is preliminary data.</text>
</comment>
<dbReference type="PROSITE" id="PS01360">
    <property type="entry name" value="ZF_MYND_1"/>
    <property type="match status" value="1"/>
</dbReference>
<evidence type="ECO:0000256" key="8">
    <source>
        <dbReference type="ARBA" id="ARBA00022771"/>
    </source>
</evidence>
<evidence type="ECO:0000313" key="16">
    <source>
        <dbReference type="EMBL" id="CAI6347404.1"/>
    </source>
</evidence>
<dbReference type="GO" id="GO:0008270">
    <property type="term" value="F:zinc ion binding"/>
    <property type="evidence" value="ECO:0007669"/>
    <property type="project" value="UniProtKB-KW"/>
</dbReference>
<organism evidence="16 17">
    <name type="scientific">Macrosiphum euphorbiae</name>
    <name type="common">potato aphid</name>
    <dbReference type="NCBI Taxonomy" id="13131"/>
    <lineage>
        <taxon>Eukaryota</taxon>
        <taxon>Metazoa</taxon>
        <taxon>Ecdysozoa</taxon>
        <taxon>Arthropoda</taxon>
        <taxon>Hexapoda</taxon>
        <taxon>Insecta</taxon>
        <taxon>Pterygota</taxon>
        <taxon>Neoptera</taxon>
        <taxon>Paraneoptera</taxon>
        <taxon>Hemiptera</taxon>
        <taxon>Sternorrhyncha</taxon>
        <taxon>Aphidomorpha</taxon>
        <taxon>Aphidoidea</taxon>
        <taxon>Aphididae</taxon>
        <taxon>Macrosiphini</taxon>
        <taxon>Macrosiphum</taxon>
    </lineage>
</organism>
<dbReference type="SUPFAM" id="SSF48452">
    <property type="entry name" value="TPR-like"/>
    <property type="match status" value="1"/>
</dbReference>
<dbReference type="Pfam" id="PF00856">
    <property type="entry name" value="SET"/>
    <property type="match status" value="1"/>
</dbReference>
<keyword evidence="3" id="KW-0963">Cytoplasm</keyword>
<keyword evidence="4" id="KW-0489">Methyltransferase</keyword>
<name>A0AAV0VUZ9_9HEMI</name>
<dbReference type="Gene3D" id="2.170.270.10">
    <property type="entry name" value="SET domain"/>
    <property type="match status" value="1"/>
</dbReference>
<dbReference type="GO" id="GO:0032259">
    <property type="term" value="P:methylation"/>
    <property type="evidence" value="ECO:0007669"/>
    <property type="project" value="UniProtKB-KW"/>
</dbReference>
<dbReference type="EMBL" id="CARXXK010000001">
    <property type="protein sequence ID" value="CAI6347404.1"/>
    <property type="molecule type" value="Genomic_DNA"/>
</dbReference>
<gene>
    <name evidence="16" type="ORF">MEUPH1_LOCUS4196</name>
</gene>